<gene>
    <name evidence="1" type="ordered locus">Tpen_1304</name>
</gene>
<dbReference type="EnsemblBacteria" id="ABL78702">
    <property type="protein sequence ID" value="ABL78702"/>
    <property type="gene ID" value="Tpen_1304"/>
</dbReference>
<keyword evidence="2" id="KW-1185">Reference proteome</keyword>
<accession>A1RZS2</accession>
<name>A1RZS2_THEPD</name>
<evidence type="ECO:0000313" key="2">
    <source>
        <dbReference type="Proteomes" id="UP000000641"/>
    </source>
</evidence>
<dbReference type="EMBL" id="CP000505">
    <property type="protein sequence ID" value="ABL78702.1"/>
    <property type="molecule type" value="Genomic_DNA"/>
</dbReference>
<dbReference type="AlphaFoldDB" id="A1RZS2"/>
<dbReference type="STRING" id="368408.Tpen_1304"/>
<reference evidence="2" key="1">
    <citation type="journal article" date="2008" name="J. Bacteriol.">
        <title>Genome sequence of Thermofilum pendens reveals an exceptional loss of biosynthetic pathways without genome reduction.</title>
        <authorList>
            <person name="Anderson I."/>
            <person name="Rodriguez J."/>
            <person name="Susanti D."/>
            <person name="Porat I."/>
            <person name="Reich C."/>
            <person name="Ulrich L.E."/>
            <person name="Elkins J.G."/>
            <person name="Mavromatis K."/>
            <person name="Lykidis A."/>
            <person name="Kim E."/>
            <person name="Thompson L.S."/>
            <person name="Nolan M."/>
            <person name="Land M."/>
            <person name="Copeland A."/>
            <person name="Lapidus A."/>
            <person name="Lucas S."/>
            <person name="Detter C."/>
            <person name="Zhulin I.B."/>
            <person name="Olsen G.J."/>
            <person name="Whitman W."/>
            <person name="Mukhopadhyay B."/>
            <person name="Bristow J."/>
            <person name="Kyrpides N."/>
        </authorList>
    </citation>
    <scope>NUCLEOTIDE SEQUENCE [LARGE SCALE GENOMIC DNA]</scope>
    <source>
        <strain evidence="2">DSM 2475 / Hrk 5</strain>
    </source>
</reference>
<organism evidence="1 2">
    <name type="scientific">Thermofilum pendens (strain DSM 2475 / Hrk 5)</name>
    <dbReference type="NCBI Taxonomy" id="368408"/>
    <lineage>
        <taxon>Archaea</taxon>
        <taxon>Thermoproteota</taxon>
        <taxon>Thermoprotei</taxon>
        <taxon>Thermofilales</taxon>
        <taxon>Thermofilaceae</taxon>
        <taxon>Thermofilum</taxon>
    </lineage>
</organism>
<dbReference type="GeneID" id="4601598"/>
<sequence length="87" mass="9827">MRVDHPMTLVGLFLSGGDARFEDGKPVLEFRVRSGKVVRVEGARAVELAKVMVDALRAREALELHRFLKALRVDKLDRLEELARSGR</sequence>
<dbReference type="KEGG" id="tpe:Tpen_1304"/>
<dbReference type="RefSeq" id="WP_011752967.1">
    <property type="nucleotide sequence ID" value="NC_008698.1"/>
</dbReference>
<proteinExistence type="predicted"/>
<dbReference type="Proteomes" id="UP000000641">
    <property type="component" value="Chromosome"/>
</dbReference>
<dbReference type="HOGENOM" id="CLU_2476204_0_0_2"/>
<evidence type="ECO:0000313" key="1">
    <source>
        <dbReference type="EMBL" id="ABL78702.1"/>
    </source>
</evidence>
<protein>
    <submittedName>
        <fullName evidence="1">Uncharacterized protein</fullName>
    </submittedName>
</protein>